<sequence length="55" mass="5563">HPECITCLGSAHAVAALSETSCSHCENENGTDSSAAENSADNSEAEDDASPLLLS</sequence>
<accession>A0AAW2AIN3</accession>
<evidence type="ECO:0000313" key="2">
    <source>
        <dbReference type="EMBL" id="KAK9972412.1"/>
    </source>
</evidence>
<gene>
    <name evidence="2" type="ORF">ABG768_025719</name>
</gene>
<feature type="compositionally biased region" description="Low complexity" evidence="1">
    <location>
        <begin position="32"/>
        <end position="42"/>
    </location>
</feature>
<dbReference type="Proteomes" id="UP001479290">
    <property type="component" value="Unassembled WGS sequence"/>
</dbReference>
<keyword evidence="3" id="KW-1185">Reference proteome</keyword>
<reference evidence="2 3" key="1">
    <citation type="submission" date="2024-05" db="EMBL/GenBank/DDBJ databases">
        <title>A high-quality chromosomal-level genome assembly of Topmouth culter (Culter alburnus).</title>
        <authorList>
            <person name="Zhao H."/>
        </authorList>
    </citation>
    <scope>NUCLEOTIDE SEQUENCE [LARGE SCALE GENOMIC DNA]</scope>
    <source>
        <strain evidence="2">CATC2023</strain>
        <tissue evidence="2">Muscle</tissue>
    </source>
</reference>
<dbReference type="AlphaFoldDB" id="A0AAW2AIN3"/>
<proteinExistence type="predicted"/>
<evidence type="ECO:0000313" key="3">
    <source>
        <dbReference type="Proteomes" id="UP001479290"/>
    </source>
</evidence>
<organism evidence="2 3">
    <name type="scientific">Culter alburnus</name>
    <name type="common">Topmouth culter</name>
    <dbReference type="NCBI Taxonomy" id="194366"/>
    <lineage>
        <taxon>Eukaryota</taxon>
        <taxon>Metazoa</taxon>
        <taxon>Chordata</taxon>
        <taxon>Craniata</taxon>
        <taxon>Vertebrata</taxon>
        <taxon>Euteleostomi</taxon>
        <taxon>Actinopterygii</taxon>
        <taxon>Neopterygii</taxon>
        <taxon>Teleostei</taxon>
        <taxon>Ostariophysi</taxon>
        <taxon>Cypriniformes</taxon>
        <taxon>Xenocyprididae</taxon>
        <taxon>Xenocypridinae</taxon>
        <taxon>Culter</taxon>
    </lineage>
</organism>
<feature type="non-terminal residue" evidence="2">
    <location>
        <position position="1"/>
    </location>
</feature>
<feature type="non-terminal residue" evidence="2">
    <location>
        <position position="55"/>
    </location>
</feature>
<evidence type="ECO:0000256" key="1">
    <source>
        <dbReference type="SAM" id="MobiDB-lite"/>
    </source>
</evidence>
<comment type="caution">
    <text evidence="2">The sequence shown here is derived from an EMBL/GenBank/DDBJ whole genome shotgun (WGS) entry which is preliminary data.</text>
</comment>
<dbReference type="EMBL" id="JAWDJR010000007">
    <property type="protein sequence ID" value="KAK9972412.1"/>
    <property type="molecule type" value="Genomic_DNA"/>
</dbReference>
<protein>
    <submittedName>
        <fullName evidence="2">Uncharacterized protein</fullName>
    </submittedName>
</protein>
<name>A0AAW2AIN3_CULAL</name>
<feature type="region of interest" description="Disordered" evidence="1">
    <location>
        <begin position="26"/>
        <end position="55"/>
    </location>
</feature>